<gene>
    <name evidence="2" type="ORF">GIL414_LOCUS75452</name>
    <name evidence="1" type="ORF">SMN809_LOCUS73937</name>
</gene>
<reference evidence="1" key="1">
    <citation type="submission" date="2021-02" db="EMBL/GenBank/DDBJ databases">
        <authorList>
            <person name="Nowell W R."/>
        </authorList>
    </citation>
    <scope>NUCLEOTIDE SEQUENCE</scope>
</reference>
<accession>A0A8S3IDF1</accession>
<feature type="non-terminal residue" evidence="1">
    <location>
        <position position="1"/>
    </location>
</feature>
<protein>
    <submittedName>
        <fullName evidence="1">Uncharacterized protein</fullName>
    </submittedName>
</protein>
<comment type="caution">
    <text evidence="1">The sequence shown here is derived from an EMBL/GenBank/DDBJ whole genome shotgun (WGS) entry which is preliminary data.</text>
</comment>
<evidence type="ECO:0000313" key="3">
    <source>
        <dbReference type="Proteomes" id="UP000676336"/>
    </source>
</evidence>
<organism evidence="1 3">
    <name type="scientific">Rotaria magnacalcarata</name>
    <dbReference type="NCBI Taxonomy" id="392030"/>
    <lineage>
        <taxon>Eukaryota</taxon>
        <taxon>Metazoa</taxon>
        <taxon>Spiralia</taxon>
        <taxon>Gnathifera</taxon>
        <taxon>Rotifera</taxon>
        <taxon>Eurotatoria</taxon>
        <taxon>Bdelloidea</taxon>
        <taxon>Philodinida</taxon>
        <taxon>Philodinidae</taxon>
        <taxon>Rotaria</taxon>
    </lineage>
</organism>
<proteinExistence type="predicted"/>
<dbReference type="AlphaFoldDB" id="A0A8S3IDF1"/>
<evidence type="ECO:0000313" key="2">
    <source>
        <dbReference type="EMBL" id="CAF5197452.1"/>
    </source>
</evidence>
<dbReference type="Proteomes" id="UP000676336">
    <property type="component" value="Unassembled WGS sequence"/>
</dbReference>
<feature type="non-terminal residue" evidence="1">
    <location>
        <position position="141"/>
    </location>
</feature>
<dbReference type="EMBL" id="CAJOBI010329031">
    <property type="protein sequence ID" value="CAF5195816.1"/>
    <property type="molecule type" value="Genomic_DNA"/>
</dbReference>
<dbReference type="Proteomes" id="UP000681720">
    <property type="component" value="Unassembled WGS sequence"/>
</dbReference>
<name>A0A8S3IDF1_9BILA</name>
<dbReference type="EMBL" id="CAJOBJ010343084">
    <property type="protein sequence ID" value="CAF5197452.1"/>
    <property type="molecule type" value="Genomic_DNA"/>
</dbReference>
<evidence type="ECO:0000313" key="1">
    <source>
        <dbReference type="EMBL" id="CAF5195816.1"/>
    </source>
</evidence>
<sequence length="141" mass="16519">SKSAIDESLDIIEIDHLKQLTLLQTFDIIETELENVYDYEGFNDCLDKFPLYKGKGTNRSDEIGDENRVYAKFKGKLRIRQVTSDELHRRVLTNLNKIPRIYVNPILLNAPIEVERNKKIYSGIRTNQQMLQFDFNQNPIT</sequence>